<proteinExistence type="predicted"/>
<keyword evidence="10" id="KW-0170">Cobalt</keyword>
<dbReference type="Pfam" id="PF01522">
    <property type="entry name" value="Polysacc_deac_1"/>
    <property type="match status" value="1"/>
</dbReference>
<evidence type="ECO:0000256" key="4">
    <source>
        <dbReference type="ARBA" id="ARBA00022622"/>
    </source>
</evidence>
<evidence type="ECO:0000256" key="11">
    <source>
        <dbReference type="ARBA" id="ARBA00023288"/>
    </source>
</evidence>
<dbReference type="InterPro" id="IPR002509">
    <property type="entry name" value="NODB_dom"/>
</dbReference>
<feature type="domain" description="NodB homology" evidence="17">
    <location>
        <begin position="169"/>
        <end position="369"/>
    </location>
</feature>
<evidence type="ECO:0000313" key="19">
    <source>
        <dbReference type="Proteomes" id="UP000054097"/>
    </source>
</evidence>
<comment type="subcellular location">
    <subcellularLocation>
        <location evidence="2">Cell membrane</location>
        <topology evidence="2">Lipid-anchor</topology>
        <topology evidence="2">GPI-anchor</topology>
    </subcellularLocation>
</comment>
<dbReference type="GO" id="GO:0046872">
    <property type="term" value="F:metal ion binding"/>
    <property type="evidence" value="ECO:0007669"/>
    <property type="project" value="UniProtKB-KW"/>
</dbReference>
<evidence type="ECO:0000256" key="1">
    <source>
        <dbReference type="ARBA" id="ARBA00001941"/>
    </source>
</evidence>
<evidence type="ECO:0000256" key="2">
    <source>
        <dbReference type="ARBA" id="ARBA00004609"/>
    </source>
</evidence>
<evidence type="ECO:0000256" key="7">
    <source>
        <dbReference type="ARBA" id="ARBA00023024"/>
    </source>
</evidence>
<dbReference type="Proteomes" id="UP000054097">
    <property type="component" value="Unassembled WGS sequence"/>
</dbReference>
<comment type="catalytic activity">
    <reaction evidence="15">
        <text>[(1-&gt;4)-N-acetyl-beta-D-glucosaminyl](n) + n H2O = chitosan + n acetate</text>
        <dbReference type="Rhea" id="RHEA:10464"/>
        <dbReference type="Rhea" id="RHEA-COMP:9593"/>
        <dbReference type="Rhea" id="RHEA-COMP:9597"/>
        <dbReference type="ChEBI" id="CHEBI:15377"/>
        <dbReference type="ChEBI" id="CHEBI:17029"/>
        <dbReference type="ChEBI" id="CHEBI:30089"/>
        <dbReference type="ChEBI" id="CHEBI:57704"/>
        <dbReference type="EC" id="3.5.1.41"/>
    </reaction>
    <physiologicalReaction direction="left-to-right" evidence="15">
        <dbReference type="Rhea" id="RHEA:10465"/>
    </physiologicalReaction>
</comment>
<dbReference type="SUPFAM" id="SSF88713">
    <property type="entry name" value="Glycoside hydrolase/deacetylase"/>
    <property type="match status" value="1"/>
</dbReference>
<feature type="region of interest" description="Disordered" evidence="16">
    <location>
        <begin position="513"/>
        <end position="584"/>
    </location>
</feature>
<evidence type="ECO:0000256" key="14">
    <source>
        <dbReference type="ARBA" id="ARBA00024056"/>
    </source>
</evidence>
<keyword evidence="19" id="KW-1185">Reference proteome</keyword>
<dbReference type="AlphaFoldDB" id="A0A0C2W9C3"/>
<gene>
    <name evidence="18" type="ORF">M408DRAFT_28269</name>
</gene>
<keyword evidence="11" id="KW-0449">Lipoprotein</keyword>
<dbReference type="GO" id="GO:0000272">
    <property type="term" value="P:polysaccharide catabolic process"/>
    <property type="evidence" value="ECO:0007669"/>
    <property type="project" value="UniProtKB-KW"/>
</dbReference>
<evidence type="ECO:0000256" key="9">
    <source>
        <dbReference type="ARBA" id="ARBA00023277"/>
    </source>
</evidence>
<evidence type="ECO:0000256" key="12">
    <source>
        <dbReference type="ARBA" id="ARBA00023316"/>
    </source>
</evidence>
<evidence type="ECO:0000256" key="8">
    <source>
        <dbReference type="ARBA" id="ARBA00023136"/>
    </source>
</evidence>
<dbReference type="OrthoDB" id="3249374at2759"/>
<evidence type="ECO:0000256" key="13">
    <source>
        <dbReference type="ARBA" id="ARBA00023326"/>
    </source>
</evidence>
<evidence type="ECO:0000256" key="16">
    <source>
        <dbReference type="SAM" id="MobiDB-lite"/>
    </source>
</evidence>
<dbReference type="GO" id="GO:0006032">
    <property type="term" value="P:chitin catabolic process"/>
    <property type="evidence" value="ECO:0007669"/>
    <property type="project" value="UniProtKB-KW"/>
</dbReference>
<dbReference type="InterPro" id="IPR011330">
    <property type="entry name" value="Glyco_hydro/deAcase_b/a-brl"/>
</dbReference>
<evidence type="ECO:0000259" key="17">
    <source>
        <dbReference type="PROSITE" id="PS51677"/>
    </source>
</evidence>
<evidence type="ECO:0000256" key="5">
    <source>
        <dbReference type="ARBA" id="ARBA00022723"/>
    </source>
</evidence>
<keyword evidence="5" id="KW-0479">Metal-binding</keyword>
<keyword evidence="9" id="KW-0119">Carbohydrate metabolism</keyword>
<accession>A0A0C2W9C3</accession>
<reference evidence="18 19" key="1">
    <citation type="submission" date="2014-04" db="EMBL/GenBank/DDBJ databases">
        <authorList>
            <consortium name="DOE Joint Genome Institute"/>
            <person name="Kuo A."/>
            <person name="Zuccaro A."/>
            <person name="Kohler A."/>
            <person name="Nagy L.G."/>
            <person name="Floudas D."/>
            <person name="Copeland A."/>
            <person name="Barry K.W."/>
            <person name="Cichocki N."/>
            <person name="Veneault-Fourrey C."/>
            <person name="LaButti K."/>
            <person name="Lindquist E.A."/>
            <person name="Lipzen A."/>
            <person name="Lundell T."/>
            <person name="Morin E."/>
            <person name="Murat C."/>
            <person name="Sun H."/>
            <person name="Tunlid A."/>
            <person name="Henrissat B."/>
            <person name="Grigoriev I.V."/>
            <person name="Hibbett D.S."/>
            <person name="Martin F."/>
            <person name="Nordberg H.P."/>
            <person name="Cantor M.N."/>
            <person name="Hua S.X."/>
        </authorList>
    </citation>
    <scope>NUCLEOTIDE SEQUENCE [LARGE SCALE GENOMIC DNA]</scope>
    <source>
        <strain evidence="18 19">MAFF 305830</strain>
    </source>
</reference>
<organism evidence="18 19">
    <name type="scientific">Serendipita vermifera MAFF 305830</name>
    <dbReference type="NCBI Taxonomy" id="933852"/>
    <lineage>
        <taxon>Eukaryota</taxon>
        <taxon>Fungi</taxon>
        <taxon>Dikarya</taxon>
        <taxon>Basidiomycota</taxon>
        <taxon>Agaricomycotina</taxon>
        <taxon>Agaricomycetes</taxon>
        <taxon>Sebacinales</taxon>
        <taxon>Serendipitaceae</taxon>
        <taxon>Serendipita</taxon>
    </lineage>
</organism>
<dbReference type="GO" id="GO:0005886">
    <property type="term" value="C:plasma membrane"/>
    <property type="evidence" value="ECO:0007669"/>
    <property type="project" value="UniProtKB-SubCell"/>
</dbReference>
<dbReference type="GO" id="GO:0098552">
    <property type="term" value="C:side of membrane"/>
    <property type="evidence" value="ECO:0007669"/>
    <property type="project" value="UniProtKB-KW"/>
</dbReference>
<dbReference type="GO" id="GO:0004099">
    <property type="term" value="F:chitin deacetylase activity"/>
    <property type="evidence" value="ECO:0007669"/>
    <property type="project" value="UniProtKB-EC"/>
</dbReference>
<feature type="compositionally biased region" description="Polar residues" evidence="16">
    <location>
        <begin position="428"/>
        <end position="458"/>
    </location>
</feature>
<dbReference type="GO" id="GO:0009272">
    <property type="term" value="P:fungal-type cell wall biogenesis"/>
    <property type="evidence" value="ECO:0007669"/>
    <property type="project" value="UniProtKB-ARBA"/>
</dbReference>
<dbReference type="EMBL" id="KN824344">
    <property type="protein sequence ID" value="KIM23028.1"/>
    <property type="molecule type" value="Genomic_DNA"/>
</dbReference>
<reference evidence="19" key="2">
    <citation type="submission" date="2015-01" db="EMBL/GenBank/DDBJ databases">
        <title>Evolutionary Origins and Diversification of the Mycorrhizal Mutualists.</title>
        <authorList>
            <consortium name="DOE Joint Genome Institute"/>
            <consortium name="Mycorrhizal Genomics Consortium"/>
            <person name="Kohler A."/>
            <person name="Kuo A."/>
            <person name="Nagy L.G."/>
            <person name="Floudas D."/>
            <person name="Copeland A."/>
            <person name="Barry K.W."/>
            <person name="Cichocki N."/>
            <person name="Veneault-Fourrey C."/>
            <person name="LaButti K."/>
            <person name="Lindquist E.A."/>
            <person name="Lipzen A."/>
            <person name="Lundell T."/>
            <person name="Morin E."/>
            <person name="Murat C."/>
            <person name="Riley R."/>
            <person name="Ohm R."/>
            <person name="Sun H."/>
            <person name="Tunlid A."/>
            <person name="Henrissat B."/>
            <person name="Grigoriev I.V."/>
            <person name="Hibbett D.S."/>
            <person name="Martin F."/>
        </authorList>
    </citation>
    <scope>NUCLEOTIDE SEQUENCE [LARGE SCALE GENOMIC DNA]</scope>
    <source>
        <strain evidence="19">MAFF 305830</strain>
    </source>
</reference>
<dbReference type="InterPro" id="IPR050248">
    <property type="entry name" value="Polysacc_deacetylase_ArnD"/>
</dbReference>
<evidence type="ECO:0000256" key="15">
    <source>
        <dbReference type="ARBA" id="ARBA00048494"/>
    </source>
</evidence>
<keyword evidence="13" id="KW-0624">Polysaccharide degradation</keyword>
<keyword evidence="7" id="KW-0146">Chitin degradation</keyword>
<keyword evidence="6" id="KW-0378">Hydrolase</keyword>
<feature type="compositionally biased region" description="Polar residues" evidence="16">
    <location>
        <begin position="569"/>
        <end position="584"/>
    </location>
</feature>
<dbReference type="Gene3D" id="3.20.20.370">
    <property type="entry name" value="Glycoside hydrolase/deacetylase"/>
    <property type="match status" value="1"/>
</dbReference>
<protein>
    <recommendedName>
        <fullName evidence="14">chitin deacetylase</fullName>
        <ecNumber evidence="14">3.5.1.41</ecNumber>
    </recommendedName>
</protein>
<dbReference type="PANTHER" id="PTHR10587">
    <property type="entry name" value="GLYCOSYL TRANSFERASE-RELATED"/>
    <property type="match status" value="1"/>
</dbReference>
<evidence type="ECO:0000256" key="10">
    <source>
        <dbReference type="ARBA" id="ARBA00023285"/>
    </source>
</evidence>
<keyword evidence="3" id="KW-1003">Cell membrane</keyword>
<comment type="cofactor">
    <cofactor evidence="1">
        <name>Co(2+)</name>
        <dbReference type="ChEBI" id="CHEBI:48828"/>
    </cofactor>
</comment>
<dbReference type="PANTHER" id="PTHR10587:SF133">
    <property type="entry name" value="CHITIN DEACETYLASE 1-RELATED"/>
    <property type="match status" value="1"/>
</dbReference>
<dbReference type="PROSITE" id="PS51677">
    <property type="entry name" value="NODB"/>
    <property type="match status" value="1"/>
</dbReference>
<keyword evidence="8" id="KW-0472">Membrane</keyword>
<evidence type="ECO:0000256" key="6">
    <source>
        <dbReference type="ARBA" id="ARBA00022801"/>
    </source>
</evidence>
<keyword evidence="4" id="KW-0336">GPI-anchor</keyword>
<feature type="compositionally biased region" description="Low complexity" evidence="16">
    <location>
        <begin position="550"/>
        <end position="568"/>
    </location>
</feature>
<evidence type="ECO:0000313" key="18">
    <source>
        <dbReference type="EMBL" id="KIM23028.1"/>
    </source>
</evidence>
<dbReference type="EC" id="3.5.1.41" evidence="14"/>
<evidence type="ECO:0000256" key="3">
    <source>
        <dbReference type="ARBA" id="ARBA00022475"/>
    </source>
</evidence>
<keyword evidence="4" id="KW-0325">Glycoprotein</keyword>
<name>A0A0C2W9C3_SERVB</name>
<dbReference type="HOGENOM" id="CLU_030200_2_0_1"/>
<dbReference type="STRING" id="933852.A0A0C2W9C3"/>
<sequence>MKLFVGAAAVLGSLNAASGHRHFARQASSISRSFTGAPYPTGPGFDVPALADITRSSTPEPTVPLPVVFPPGSTPLPLGRGASGLPDLSSFDPSIYPPLDRIPPTNSPEVRAWLAEIAGATIPNLKPTVDGTCDSDPEAAADAGADGRCWWTCTGCTRDTDVVGCADQERWGLTFDDGPSEYTPKLLTFLQSIDTVATFYEVGSRVISHPETVQTQLMLGHELSVHTWSHTSMTTLTNEQVVAELGWTRKAIKDVTGVTPLTFRPPFGDMDDRIRAIANAMNLTPVVWTNVGTGKADTHDFEVPSGVSTAPQTVNQFRNTLAVVEDTFDIGIITLEHDLFQETVDLAIGSTLPDALSRPGPEQRGWKLGTVAQCRGQPAGDAYQETTTNQTVLARLGRAPTDGSTSSSVTISVSSTIQTTSPLETRIPGTSISVPNGSSEGTTSTVRPSNSADVTSTAVVPPHTSRSMSMGTTTTTVMPLYPGVYSPIAPPPAYETSAVAQEPIGTVTVPAQLNDSADPVPSAPLPAQASTVVGGGNDPIQNPLAPAPAPAAASTTGITTPTGSTNSPQGASVSPGTSVASSTAVTDNTNPLSFGIKGAASSIHHAGKTVNGIMCMIALIAFLT</sequence>
<feature type="region of interest" description="Disordered" evidence="16">
    <location>
        <begin position="420"/>
        <end position="471"/>
    </location>
</feature>
<dbReference type="GO" id="GO:0071555">
    <property type="term" value="P:cell wall organization"/>
    <property type="evidence" value="ECO:0007669"/>
    <property type="project" value="UniProtKB-KW"/>
</dbReference>
<keyword evidence="12" id="KW-0961">Cell wall biogenesis/degradation</keyword>